<keyword evidence="1" id="KW-0812">Transmembrane</keyword>
<dbReference type="AlphaFoldDB" id="A0A2M6IT13"/>
<evidence type="ECO:0000313" key="3">
    <source>
        <dbReference type="Proteomes" id="UP000231056"/>
    </source>
</evidence>
<proteinExistence type="predicted"/>
<keyword evidence="1" id="KW-1133">Transmembrane helix</keyword>
<feature type="transmembrane region" description="Helical" evidence="1">
    <location>
        <begin position="243"/>
        <end position="265"/>
    </location>
</feature>
<dbReference type="Proteomes" id="UP000231056">
    <property type="component" value="Unassembled WGS sequence"/>
</dbReference>
<protein>
    <recommendedName>
        <fullName evidence="4">Glycosyltransferase RgtA/B/C/D-like domain-containing protein</fullName>
    </recommendedName>
</protein>
<feature type="transmembrane region" description="Helical" evidence="1">
    <location>
        <begin position="123"/>
        <end position="141"/>
    </location>
</feature>
<feature type="transmembrane region" description="Helical" evidence="1">
    <location>
        <begin position="373"/>
        <end position="392"/>
    </location>
</feature>
<dbReference type="EMBL" id="PCVM01000113">
    <property type="protein sequence ID" value="PIQ73014.1"/>
    <property type="molecule type" value="Genomic_DNA"/>
</dbReference>
<gene>
    <name evidence="2" type="ORF">COV58_04775</name>
</gene>
<feature type="transmembrane region" description="Helical" evidence="1">
    <location>
        <begin position="285"/>
        <end position="309"/>
    </location>
</feature>
<evidence type="ECO:0000256" key="1">
    <source>
        <dbReference type="SAM" id="Phobius"/>
    </source>
</evidence>
<feature type="transmembrane region" description="Helical" evidence="1">
    <location>
        <begin position="90"/>
        <end position="111"/>
    </location>
</feature>
<feature type="transmembrane region" description="Helical" evidence="1">
    <location>
        <begin position="203"/>
        <end position="222"/>
    </location>
</feature>
<name>A0A2M6IT13_9BACT</name>
<reference evidence="2 3" key="1">
    <citation type="submission" date="2017-09" db="EMBL/GenBank/DDBJ databases">
        <title>Depth-based differentiation of microbial function through sediment-hosted aquifers and enrichment of novel symbionts in the deep terrestrial subsurface.</title>
        <authorList>
            <person name="Probst A.J."/>
            <person name="Ladd B."/>
            <person name="Jarett J.K."/>
            <person name="Geller-Mcgrath D.E."/>
            <person name="Sieber C.M."/>
            <person name="Emerson J.B."/>
            <person name="Anantharaman K."/>
            <person name="Thomas B.C."/>
            <person name="Malmstrom R."/>
            <person name="Stieglmeier M."/>
            <person name="Klingl A."/>
            <person name="Woyke T."/>
            <person name="Ryan C.M."/>
            <person name="Banfield J.F."/>
        </authorList>
    </citation>
    <scope>NUCLEOTIDE SEQUENCE [LARGE SCALE GENOMIC DNA]</scope>
    <source>
        <strain evidence="2">CG11_big_fil_rev_8_21_14_0_20_36_8</strain>
    </source>
</reference>
<feature type="transmembrane region" description="Helical" evidence="1">
    <location>
        <begin position="147"/>
        <end position="162"/>
    </location>
</feature>
<sequence length="490" mass="57606">MLKKVKLLINQLIERDLYFFSLLFGVLIVLFRNSFFIGFFSDDYTFLKLSYIENINGLINFFIPGKLYFYRPLSTEVFYGFIQIFPNAQVVGHLIVMSTYATALIGLYKVSIILAKNKTFSKFFIFMYAIHFSHVFQLYWLATFQEVIMFCFLVYSTLFFLKQKYIVSIFLFFLALLSKETAIVYPVFLLALLQVKQKFKKTMGWIFVFISLSLATYFAFYLSGIENVEQIDIYRINLSPKLIVNNSVWYVLWALGFPSFLPDYASSFFSLPLPGFWERLSDLTSWIYISSLVGYLSILLFSIFNFLYLKPKRITSFIPSIFFLIFGTLLFLSPTLPIIHRWMVRLTIPLIFITFSQAYLIYFLISKSRISKIIAMVGIIFYIIYNVVGISVHEIASVYSLESEYYHRAQIYFNNLNNLLPKTYTSIYFKDSTEEKNAWGESKKLKTSFAQNAFLYHFMPNRNFIIYYEVDKITVPKDSFIIPANDILKQ</sequence>
<organism evidence="2 3">
    <name type="scientific">Candidatus Roizmanbacteria bacterium CG11_big_fil_rev_8_21_14_0_20_36_8</name>
    <dbReference type="NCBI Taxonomy" id="1974856"/>
    <lineage>
        <taxon>Bacteria</taxon>
        <taxon>Candidatus Roizmaniibacteriota</taxon>
    </lineage>
</organism>
<keyword evidence="1" id="KW-0472">Membrane</keyword>
<evidence type="ECO:0008006" key="4">
    <source>
        <dbReference type="Google" id="ProtNLM"/>
    </source>
</evidence>
<comment type="caution">
    <text evidence="2">The sequence shown here is derived from an EMBL/GenBank/DDBJ whole genome shotgun (WGS) entry which is preliminary data.</text>
</comment>
<feature type="transmembrane region" description="Helical" evidence="1">
    <location>
        <begin position="17"/>
        <end position="39"/>
    </location>
</feature>
<evidence type="ECO:0000313" key="2">
    <source>
        <dbReference type="EMBL" id="PIQ73014.1"/>
    </source>
</evidence>
<feature type="transmembrane region" description="Helical" evidence="1">
    <location>
        <begin position="169"/>
        <end position="191"/>
    </location>
</feature>
<feature type="transmembrane region" description="Helical" evidence="1">
    <location>
        <begin position="321"/>
        <end position="340"/>
    </location>
</feature>
<feature type="transmembrane region" description="Helical" evidence="1">
    <location>
        <begin position="346"/>
        <end position="366"/>
    </location>
</feature>
<accession>A0A2M6IT13</accession>